<dbReference type="STRING" id="59196.RICGR_0704"/>
<keyword evidence="1" id="KW-0472">Membrane</keyword>
<keyword evidence="4" id="KW-1185">Reference proteome</keyword>
<dbReference type="PANTHER" id="PTHR38687">
    <property type="entry name" value="CELL DIVISION PROTEIN DEDD-RELATED"/>
    <property type="match status" value="1"/>
</dbReference>
<keyword evidence="1" id="KW-0812">Transmembrane</keyword>
<organism evidence="3 4">
    <name type="scientific">Rickettsiella grylli</name>
    <dbReference type="NCBI Taxonomy" id="59196"/>
    <lineage>
        <taxon>Bacteria</taxon>
        <taxon>Pseudomonadati</taxon>
        <taxon>Pseudomonadota</taxon>
        <taxon>Gammaproteobacteria</taxon>
        <taxon>Legionellales</taxon>
        <taxon>Coxiellaceae</taxon>
        <taxon>Rickettsiella</taxon>
    </lineage>
</organism>
<evidence type="ECO:0000313" key="4">
    <source>
        <dbReference type="Proteomes" id="UP000054075"/>
    </source>
</evidence>
<evidence type="ECO:0000259" key="2">
    <source>
        <dbReference type="PROSITE" id="PS51724"/>
    </source>
</evidence>
<gene>
    <name evidence="3" type="ORF">RICGR_0704</name>
</gene>
<dbReference type="PANTHER" id="PTHR38687:SF1">
    <property type="entry name" value="CELL DIVISION PROTEIN DEDD"/>
    <property type="match status" value="1"/>
</dbReference>
<accession>A8PME5</accession>
<dbReference type="InterPro" id="IPR007730">
    <property type="entry name" value="SPOR-like_dom"/>
</dbReference>
<feature type="domain" description="SPOR" evidence="2">
    <location>
        <begin position="69"/>
        <end position="148"/>
    </location>
</feature>
<dbReference type="Proteomes" id="UP000054075">
    <property type="component" value="Unassembled WGS sequence"/>
</dbReference>
<dbReference type="InterPro" id="IPR036680">
    <property type="entry name" value="SPOR-like_sf"/>
</dbReference>
<name>A8PME5_9COXI</name>
<dbReference type="eggNOG" id="COG3147">
    <property type="taxonomic scope" value="Bacteria"/>
</dbReference>
<reference evidence="3" key="1">
    <citation type="submission" date="2006-04" db="EMBL/GenBank/DDBJ databases">
        <authorList>
            <person name="Seshadri R."/>
            <person name="Federici B.A."/>
        </authorList>
    </citation>
    <scope>NUCLEOTIDE SEQUENCE [LARGE SCALE GENOMIC DNA]</scope>
</reference>
<protein>
    <submittedName>
        <fullName evidence="3">Sporulation domain protein</fullName>
    </submittedName>
</protein>
<dbReference type="GO" id="GO:0030428">
    <property type="term" value="C:cell septum"/>
    <property type="evidence" value="ECO:0007669"/>
    <property type="project" value="TreeGrafter"/>
</dbReference>
<dbReference type="SUPFAM" id="SSF110997">
    <property type="entry name" value="Sporulation related repeat"/>
    <property type="match status" value="1"/>
</dbReference>
<feature type="transmembrane region" description="Helical" evidence="1">
    <location>
        <begin position="7"/>
        <end position="27"/>
    </location>
</feature>
<reference evidence="3" key="2">
    <citation type="submission" date="2007-10" db="EMBL/GenBank/DDBJ databases">
        <authorList>
            <person name="Myers G.S."/>
        </authorList>
    </citation>
    <scope>NUCLEOTIDE SEQUENCE [LARGE SCALE GENOMIC DNA]</scope>
</reference>
<evidence type="ECO:0000313" key="3">
    <source>
        <dbReference type="EMBL" id="EDP46801.1"/>
    </source>
</evidence>
<dbReference type="InterPro" id="IPR052521">
    <property type="entry name" value="Cell_div_SPOR-domain"/>
</dbReference>
<keyword evidence="1" id="KW-1133">Transmembrane helix</keyword>
<dbReference type="Gene3D" id="3.30.70.1070">
    <property type="entry name" value="Sporulation related repeat"/>
    <property type="match status" value="1"/>
</dbReference>
<dbReference type="RefSeq" id="WP_006035770.1">
    <property type="nucleotide sequence ID" value="NZ_AAQJ02000001.1"/>
</dbReference>
<dbReference type="GO" id="GO:0032153">
    <property type="term" value="C:cell division site"/>
    <property type="evidence" value="ECO:0007669"/>
    <property type="project" value="TreeGrafter"/>
</dbReference>
<sequence>MVSSKRTYLIFIISIAALWVIFVPLFMKEYHTKNILSFTIPSLPTAPTAALLPITSAKPSLKTVLNFPLAPAKAWVVELPDIKDAREAENLVQNLRRKGFNAYSRQYKSLLGMLTRVFVGPEIKPDQMKKIAEQLHTEMHLTTQIVPFDPLLIQ</sequence>
<dbReference type="EMBL" id="AAQJ02000001">
    <property type="protein sequence ID" value="EDP46801.1"/>
    <property type="molecule type" value="Genomic_DNA"/>
</dbReference>
<dbReference type="GO" id="GO:0032506">
    <property type="term" value="P:cytokinetic process"/>
    <property type="evidence" value="ECO:0007669"/>
    <property type="project" value="TreeGrafter"/>
</dbReference>
<dbReference type="GO" id="GO:0042834">
    <property type="term" value="F:peptidoglycan binding"/>
    <property type="evidence" value="ECO:0007669"/>
    <property type="project" value="InterPro"/>
</dbReference>
<dbReference type="Pfam" id="PF05036">
    <property type="entry name" value="SPOR"/>
    <property type="match status" value="1"/>
</dbReference>
<dbReference type="AlphaFoldDB" id="A8PME5"/>
<dbReference type="PROSITE" id="PS51724">
    <property type="entry name" value="SPOR"/>
    <property type="match status" value="1"/>
</dbReference>
<dbReference type="OrthoDB" id="7069135at2"/>
<evidence type="ECO:0000256" key="1">
    <source>
        <dbReference type="SAM" id="Phobius"/>
    </source>
</evidence>
<proteinExistence type="predicted"/>
<comment type="caution">
    <text evidence="3">The sequence shown here is derived from an EMBL/GenBank/DDBJ whole genome shotgun (WGS) entry which is preliminary data.</text>
</comment>